<keyword evidence="3" id="KW-1185">Reference proteome</keyword>
<reference evidence="2 3" key="1">
    <citation type="submission" date="2016-11" db="EMBL/GenBank/DDBJ databases">
        <authorList>
            <person name="Jaros S."/>
            <person name="Januszkiewicz K."/>
            <person name="Wedrychowicz H."/>
        </authorList>
    </citation>
    <scope>NUCLEOTIDE SEQUENCE [LARGE SCALE GENOMIC DNA]</scope>
    <source>
        <strain evidence="2 3">DSM 26991</strain>
    </source>
</reference>
<keyword evidence="1" id="KW-0732">Signal</keyword>
<dbReference type="AlphaFoldDB" id="A0A1M5GZ56"/>
<name>A0A1M5GZ56_9BACE</name>
<accession>A0A1M5GZ56</accession>
<dbReference type="RefSeq" id="WP_073404041.1">
    <property type="nucleotide sequence ID" value="NZ_FQTV01000023.1"/>
</dbReference>
<feature type="signal peptide" evidence="1">
    <location>
        <begin position="1"/>
        <end position="21"/>
    </location>
</feature>
<feature type="chain" id="PRO_5012906268" evidence="1">
    <location>
        <begin position="22"/>
        <end position="308"/>
    </location>
</feature>
<evidence type="ECO:0000313" key="2">
    <source>
        <dbReference type="EMBL" id="SHG09029.1"/>
    </source>
</evidence>
<gene>
    <name evidence="2" type="ORF">SAMN05444405_1238</name>
</gene>
<organism evidence="2 3">
    <name type="scientific">Bacteroides luti</name>
    <dbReference type="NCBI Taxonomy" id="1297750"/>
    <lineage>
        <taxon>Bacteria</taxon>
        <taxon>Pseudomonadati</taxon>
        <taxon>Bacteroidota</taxon>
        <taxon>Bacteroidia</taxon>
        <taxon>Bacteroidales</taxon>
        <taxon>Bacteroidaceae</taxon>
        <taxon>Bacteroides</taxon>
    </lineage>
</organism>
<dbReference type="EMBL" id="FQTV01000023">
    <property type="protein sequence ID" value="SHG09029.1"/>
    <property type="molecule type" value="Genomic_DNA"/>
</dbReference>
<proteinExistence type="predicted"/>
<dbReference type="SUPFAM" id="SSF53850">
    <property type="entry name" value="Periplasmic binding protein-like II"/>
    <property type="match status" value="1"/>
</dbReference>
<evidence type="ECO:0000313" key="3">
    <source>
        <dbReference type="Proteomes" id="UP000184509"/>
    </source>
</evidence>
<dbReference type="Proteomes" id="UP000184509">
    <property type="component" value="Unassembled WGS sequence"/>
</dbReference>
<dbReference type="STRING" id="1297750.SAMN05444405_1238"/>
<dbReference type="Gene3D" id="3.40.190.10">
    <property type="entry name" value="Periplasmic binding protein-like II"/>
    <property type="match status" value="1"/>
</dbReference>
<sequence length="308" mass="34646">MKNFRIHLLVLALIATVHLHAQKNTSEIYIKGSRFTTPLVQKWINEYEKQNPGVKIVWADKNADNNSVDLSVLTYNDSLQSDKQVIYVGRYALLPIAGKNSLSLAELSKKNLNKKKLKELFFREDVFADDQKDAKSASKATVYSGNGKSSATITFAAYFGYKTADIKGRKISGDDQFLINAVEKDQTGVTFNSLNYIYDTSSRKLRDNIALLPLDVKKEQRKVLASENIDQVIDLLENQNVDIIPVQDFGFLYSKNANPEVGRFVSWVLDNGLIHNHNYGFLKPTVDVLVSQKKQVEGSGYLSSIKTK</sequence>
<protein>
    <submittedName>
        <fullName evidence="2">ABC-type phosphate transport system, substrate-binding protein</fullName>
    </submittedName>
</protein>
<evidence type="ECO:0000256" key="1">
    <source>
        <dbReference type="SAM" id="SignalP"/>
    </source>
</evidence>
<dbReference type="OrthoDB" id="1082996at2"/>